<dbReference type="SUPFAM" id="SSF55347">
    <property type="entry name" value="Glyceraldehyde-3-phosphate dehydrogenase-like, C-terminal domain"/>
    <property type="match status" value="1"/>
</dbReference>
<feature type="domain" description="Gfo/Idh/MocA-like oxidoreductase N-terminal" evidence="1">
    <location>
        <begin position="3"/>
        <end position="125"/>
    </location>
</feature>
<accession>A0A977L0Z5</accession>
<sequence length="336" mass="37519">MQIRVALFGVGRWGKHFLRLLLQHPLVTLTAIADPHPQALADCQQQFNLDPQILLTTDWQGLLASTALDAVIVTTPASSHYDVIMASLRVGCHVLAEKPLCLTVAECEQVIQLAQAQHRHLWVDHTYLFHPAIKQGKEIIESGQLGELRYGYSSRTHLGPVRQDVDALWDLAIHDLCIFSHWLGEFPQQVQAQGHYWLQENLADLVWANLSYPRGFQSSLHLCWLNPDKQRRLVIVGSQGSLIFDELAPNPLILQKGEFEHRDHAFIPVAQETIPIVVPSAEPLQQVCHQFLAAVSQSLIPNLDQALLGLKLVEILTALSLSCQQLGKPMLISSGD</sequence>
<reference evidence="3" key="1">
    <citation type="submission" date="2021-04" db="EMBL/GenBank/DDBJ databases">
        <title>Genome sequence of Woronichinia naegeliana from Washington state freshwater lake bloom.</title>
        <authorList>
            <person name="Dreher T.W."/>
        </authorList>
    </citation>
    <scope>NUCLEOTIDE SEQUENCE</scope>
    <source>
        <strain evidence="3">WA131</strain>
    </source>
</reference>
<dbReference type="GO" id="GO:0000166">
    <property type="term" value="F:nucleotide binding"/>
    <property type="evidence" value="ECO:0007669"/>
    <property type="project" value="InterPro"/>
</dbReference>
<dbReference type="InterPro" id="IPR055170">
    <property type="entry name" value="GFO_IDH_MocA-like_dom"/>
</dbReference>
<evidence type="ECO:0000259" key="2">
    <source>
        <dbReference type="Pfam" id="PF22725"/>
    </source>
</evidence>
<feature type="domain" description="GFO/IDH/MocA-like oxidoreductase" evidence="2">
    <location>
        <begin position="135"/>
        <end position="242"/>
    </location>
</feature>
<gene>
    <name evidence="3" type="ORF">KA717_06270</name>
</gene>
<dbReference type="Pfam" id="PF01408">
    <property type="entry name" value="GFO_IDH_MocA"/>
    <property type="match status" value="1"/>
</dbReference>
<dbReference type="Pfam" id="PF22725">
    <property type="entry name" value="GFO_IDH_MocA_C3"/>
    <property type="match status" value="1"/>
</dbReference>
<dbReference type="PANTHER" id="PTHR43377">
    <property type="entry name" value="BILIVERDIN REDUCTASE A"/>
    <property type="match status" value="1"/>
</dbReference>
<dbReference type="Gene3D" id="3.30.360.10">
    <property type="entry name" value="Dihydrodipicolinate Reductase, domain 2"/>
    <property type="match status" value="1"/>
</dbReference>
<dbReference type="AlphaFoldDB" id="A0A977L0Z5"/>
<dbReference type="SUPFAM" id="SSF51735">
    <property type="entry name" value="NAD(P)-binding Rossmann-fold domains"/>
    <property type="match status" value="1"/>
</dbReference>
<dbReference type="InterPro" id="IPR036291">
    <property type="entry name" value="NAD(P)-bd_dom_sf"/>
</dbReference>
<protein>
    <submittedName>
        <fullName evidence="3">Gfo/Idh/MocA family oxidoreductase</fullName>
    </submittedName>
</protein>
<organism evidence="3">
    <name type="scientific">Woronichinia naegeliana WA131</name>
    <dbReference type="NCBI Taxonomy" id="2824559"/>
    <lineage>
        <taxon>Bacteria</taxon>
        <taxon>Bacillati</taxon>
        <taxon>Cyanobacteriota</taxon>
        <taxon>Cyanophyceae</taxon>
        <taxon>Synechococcales</taxon>
        <taxon>Coelosphaeriaceae</taxon>
        <taxon>Woronichinia</taxon>
    </lineage>
</organism>
<dbReference type="Gene3D" id="3.40.50.720">
    <property type="entry name" value="NAD(P)-binding Rossmann-like Domain"/>
    <property type="match status" value="1"/>
</dbReference>
<dbReference type="EMBL" id="CP073041">
    <property type="protein sequence ID" value="UXE62390.1"/>
    <property type="molecule type" value="Genomic_DNA"/>
</dbReference>
<dbReference type="KEGG" id="wna:KA717_06270"/>
<evidence type="ECO:0000313" key="3">
    <source>
        <dbReference type="EMBL" id="UXE62390.1"/>
    </source>
</evidence>
<dbReference type="Proteomes" id="UP001065613">
    <property type="component" value="Chromosome"/>
</dbReference>
<proteinExistence type="predicted"/>
<dbReference type="InterPro" id="IPR000683">
    <property type="entry name" value="Gfo/Idh/MocA-like_OxRdtase_N"/>
</dbReference>
<dbReference type="PANTHER" id="PTHR43377:SF6">
    <property type="entry name" value="GFO_IDH_MOCA-LIKE OXIDOREDUCTASE N-TERMINAL DOMAIN-CONTAINING PROTEIN"/>
    <property type="match status" value="1"/>
</dbReference>
<dbReference type="InterPro" id="IPR051450">
    <property type="entry name" value="Gfo/Idh/MocA_Oxidoreductases"/>
</dbReference>
<name>A0A977L0Z5_9CYAN</name>
<evidence type="ECO:0000259" key="1">
    <source>
        <dbReference type="Pfam" id="PF01408"/>
    </source>
</evidence>